<name>A0ACA9MH47_9GLOM</name>
<protein>
    <submittedName>
        <fullName evidence="1">10327_t:CDS:1</fullName>
    </submittedName>
</protein>
<dbReference type="EMBL" id="CAJVPM010012663">
    <property type="protein sequence ID" value="CAG8589752.1"/>
    <property type="molecule type" value="Genomic_DNA"/>
</dbReference>
<evidence type="ECO:0000313" key="2">
    <source>
        <dbReference type="Proteomes" id="UP000789860"/>
    </source>
</evidence>
<evidence type="ECO:0000313" key="1">
    <source>
        <dbReference type="EMBL" id="CAG8589752.1"/>
    </source>
</evidence>
<dbReference type="Proteomes" id="UP000789860">
    <property type="component" value="Unassembled WGS sequence"/>
</dbReference>
<feature type="non-terminal residue" evidence="1">
    <location>
        <position position="1"/>
    </location>
</feature>
<keyword evidence="2" id="KW-1185">Reference proteome</keyword>
<feature type="non-terminal residue" evidence="1">
    <location>
        <position position="249"/>
    </location>
</feature>
<reference evidence="1" key="1">
    <citation type="submission" date="2021-06" db="EMBL/GenBank/DDBJ databases">
        <authorList>
            <person name="Kallberg Y."/>
            <person name="Tangrot J."/>
            <person name="Rosling A."/>
        </authorList>
    </citation>
    <scope>NUCLEOTIDE SEQUENCE</scope>
    <source>
        <strain evidence="1">AU212A</strain>
    </source>
</reference>
<organism evidence="1 2">
    <name type="scientific">Scutellospora calospora</name>
    <dbReference type="NCBI Taxonomy" id="85575"/>
    <lineage>
        <taxon>Eukaryota</taxon>
        <taxon>Fungi</taxon>
        <taxon>Fungi incertae sedis</taxon>
        <taxon>Mucoromycota</taxon>
        <taxon>Glomeromycotina</taxon>
        <taxon>Glomeromycetes</taxon>
        <taxon>Diversisporales</taxon>
        <taxon>Gigasporaceae</taxon>
        <taxon>Scutellospora</taxon>
    </lineage>
</organism>
<accession>A0ACA9MH47</accession>
<gene>
    <name evidence="1" type="ORF">SCALOS_LOCUS6535</name>
</gene>
<sequence length="249" mass="27185">SVYNMLFDLGLVVGNPFYLATLGLAAVGWIVEFAGAAASKVEGVAWFYIVYELFIIIGIFAAIATNALNYYRISFILLLCVFIGRKTLNLINYQTQIVSLLAIGISFQINIITFDIGISLAQFQAFAAGALFITIVSLVWIISLGAEDGSLVGDTINSWSINSKPTNPRNVHPDVGFPPGVQLNSGQMNMPDQVVVSPNADYAYKAKALYDYQANPEDHTELSFTKGEVLDIVDNKGKWWQAKKADGTI</sequence>
<proteinExistence type="predicted"/>
<comment type="caution">
    <text evidence="1">The sequence shown here is derived from an EMBL/GenBank/DDBJ whole genome shotgun (WGS) entry which is preliminary data.</text>
</comment>